<dbReference type="Proteomes" id="UP000580797">
    <property type="component" value="Unassembled WGS sequence"/>
</dbReference>
<proteinExistence type="predicted"/>
<dbReference type="AlphaFoldDB" id="A0A7W8TUE8"/>
<dbReference type="EMBL" id="JACHDR010000001">
    <property type="protein sequence ID" value="MBB5513092.1"/>
    <property type="molecule type" value="Genomic_DNA"/>
</dbReference>
<reference evidence="1 2" key="1">
    <citation type="submission" date="2020-08" db="EMBL/GenBank/DDBJ databases">
        <title>Sequencing the genomes of 1000 actinobacteria strains.</title>
        <authorList>
            <person name="Klenk H.-P."/>
        </authorList>
    </citation>
    <scope>NUCLEOTIDE SEQUENCE [LARGE SCALE GENOMIC DNA]</scope>
    <source>
        <strain evidence="1 2">DSM 105783</strain>
    </source>
</reference>
<comment type="caution">
    <text evidence="1">The sequence shown here is derived from an EMBL/GenBank/DDBJ whole genome shotgun (WGS) entry which is preliminary data.</text>
</comment>
<evidence type="ECO:0000313" key="1">
    <source>
        <dbReference type="EMBL" id="MBB5513092.1"/>
    </source>
</evidence>
<gene>
    <name evidence="1" type="ORF">HD598_001779</name>
</gene>
<organism evidence="1 2">
    <name type="scientific">Neomicrococcus aestuarii</name>
    <dbReference type="NCBI Taxonomy" id="556325"/>
    <lineage>
        <taxon>Bacteria</taxon>
        <taxon>Bacillati</taxon>
        <taxon>Actinomycetota</taxon>
        <taxon>Actinomycetes</taxon>
        <taxon>Micrococcales</taxon>
        <taxon>Micrococcaceae</taxon>
        <taxon>Neomicrococcus</taxon>
    </lineage>
</organism>
<protein>
    <submittedName>
        <fullName evidence="1">Uncharacterized protein</fullName>
    </submittedName>
</protein>
<dbReference type="RefSeq" id="WP_260170523.1">
    <property type="nucleotide sequence ID" value="NZ_BAAARH010000012.1"/>
</dbReference>
<name>A0A7W8TUE8_9MICC</name>
<accession>A0A7W8TUE8</accession>
<sequence>MPEWLLRGTVKPELVLDPKPRTDGGAGEEAVYNYVLAKEGQSST</sequence>
<evidence type="ECO:0000313" key="2">
    <source>
        <dbReference type="Proteomes" id="UP000580797"/>
    </source>
</evidence>